<evidence type="ECO:0000313" key="3">
    <source>
        <dbReference type="Proteomes" id="UP000053477"/>
    </source>
</evidence>
<dbReference type="PANTHER" id="PTHR40465">
    <property type="entry name" value="CHROMOSOME 1, WHOLE GENOME SHOTGUN SEQUENCE"/>
    <property type="match status" value="1"/>
</dbReference>
<feature type="transmembrane region" description="Helical" evidence="1">
    <location>
        <begin position="81"/>
        <end position="105"/>
    </location>
</feature>
<reference evidence="2 3" key="1">
    <citation type="submission" date="2015-04" db="EMBL/GenBank/DDBJ databases">
        <title>Complete genome sequence of Schizopora paradoxa KUC8140, a cosmopolitan wood degrader in East Asia.</title>
        <authorList>
            <consortium name="DOE Joint Genome Institute"/>
            <person name="Min B."/>
            <person name="Park H."/>
            <person name="Jang Y."/>
            <person name="Kim J.-J."/>
            <person name="Kim K.H."/>
            <person name="Pangilinan J."/>
            <person name="Lipzen A."/>
            <person name="Riley R."/>
            <person name="Grigoriev I.V."/>
            <person name="Spatafora J.W."/>
            <person name="Choi I.-G."/>
        </authorList>
    </citation>
    <scope>NUCLEOTIDE SEQUENCE [LARGE SCALE GENOMIC DNA]</scope>
    <source>
        <strain evidence="2 3">KUC8140</strain>
    </source>
</reference>
<dbReference type="STRING" id="27342.A0A0H2S755"/>
<dbReference type="InParanoid" id="A0A0H2S755"/>
<dbReference type="PANTHER" id="PTHR40465:SF1">
    <property type="entry name" value="DUF6534 DOMAIN-CONTAINING PROTEIN"/>
    <property type="match status" value="1"/>
</dbReference>
<feature type="transmembrane region" description="Helical" evidence="1">
    <location>
        <begin position="156"/>
        <end position="178"/>
    </location>
</feature>
<keyword evidence="3" id="KW-1185">Reference proteome</keyword>
<protein>
    <submittedName>
        <fullName evidence="2">Uncharacterized protein</fullName>
    </submittedName>
</protein>
<sequence length="259" mass="28717">MSAERTFGTLFVGFVLSTILYGLTSFQAYVYFTRYSKDLAPLRFLTGILWALDTASTGMLAHAMYIYLVRDFGLPIGVVNATTTFCVSNTVTAIVIVLVQAFYIWRVWTASSRNKSVSVAVLSSALTFGFGLASAIQLFRNRDIADFVKATTWALSLAYASCGTVCALYLCFALLYFLPARKELQGPSRVESLVAYALNRPVIIAAFQVAYLISTAVEPTKLYQIPFLLLLGKSTLHLNSTRDDCAQLMYLLQYTSTFY</sequence>
<feature type="transmembrane region" description="Helical" evidence="1">
    <location>
        <begin position="6"/>
        <end position="32"/>
    </location>
</feature>
<dbReference type="AlphaFoldDB" id="A0A0H2S755"/>
<evidence type="ECO:0000313" key="2">
    <source>
        <dbReference type="EMBL" id="KLO20140.1"/>
    </source>
</evidence>
<keyword evidence="1" id="KW-1133">Transmembrane helix</keyword>
<dbReference type="EMBL" id="KQ085883">
    <property type="protein sequence ID" value="KLO20140.1"/>
    <property type="molecule type" value="Genomic_DNA"/>
</dbReference>
<feature type="transmembrane region" description="Helical" evidence="1">
    <location>
        <begin position="117"/>
        <end position="136"/>
    </location>
</feature>
<proteinExistence type="predicted"/>
<keyword evidence="1" id="KW-0472">Membrane</keyword>
<dbReference type="OrthoDB" id="3046149at2759"/>
<feature type="transmembrane region" description="Helical" evidence="1">
    <location>
        <begin position="44"/>
        <end position="69"/>
    </location>
</feature>
<name>A0A0H2S755_9AGAM</name>
<dbReference type="Proteomes" id="UP000053477">
    <property type="component" value="Unassembled WGS sequence"/>
</dbReference>
<organism evidence="2 3">
    <name type="scientific">Schizopora paradoxa</name>
    <dbReference type="NCBI Taxonomy" id="27342"/>
    <lineage>
        <taxon>Eukaryota</taxon>
        <taxon>Fungi</taxon>
        <taxon>Dikarya</taxon>
        <taxon>Basidiomycota</taxon>
        <taxon>Agaricomycotina</taxon>
        <taxon>Agaricomycetes</taxon>
        <taxon>Hymenochaetales</taxon>
        <taxon>Schizoporaceae</taxon>
        <taxon>Schizopora</taxon>
    </lineage>
</organism>
<keyword evidence="1" id="KW-0812">Transmembrane</keyword>
<gene>
    <name evidence="2" type="ORF">SCHPADRAFT_31776</name>
</gene>
<evidence type="ECO:0000256" key="1">
    <source>
        <dbReference type="SAM" id="Phobius"/>
    </source>
</evidence>
<accession>A0A0H2S755</accession>